<gene>
    <name evidence="4" type="ORF">PHPALM_37471</name>
</gene>
<dbReference type="Pfam" id="PF03221">
    <property type="entry name" value="HTH_Tnp_Tc5"/>
    <property type="match status" value="1"/>
</dbReference>
<organism evidence="4 5">
    <name type="scientific">Phytophthora palmivora</name>
    <dbReference type="NCBI Taxonomy" id="4796"/>
    <lineage>
        <taxon>Eukaryota</taxon>
        <taxon>Sar</taxon>
        <taxon>Stramenopiles</taxon>
        <taxon>Oomycota</taxon>
        <taxon>Peronosporomycetes</taxon>
        <taxon>Peronosporales</taxon>
        <taxon>Peronosporaceae</taxon>
        <taxon>Phytophthora</taxon>
    </lineage>
</organism>
<dbReference type="SMART" id="SM00674">
    <property type="entry name" value="CENPB"/>
    <property type="match status" value="1"/>
</dbReference>
<keyword evidence="1" id="KW-0238">DNA-binding</keyword>
<dbReference type="OrthoDB" id="166580at2759"/>
<dbReference type="PANTHER" id="PTHR19303">
    <property type="entry name" value="TRANSPOSON"/>
    <property type="match status" value="1"/>
</dbReference>
<proteinExistence type="predicted"/>
<name>A0A2P4WXE1_9STRA</name>
<dbReference type="PROSITE" id="PS51253">
    <property type="entry name" value="HTH_CENPB"/>
    <property type="match status" value="1"/>
</dbReference>
<accession>A0A2P4WXE1</accession>
<dbReference type="GO" id="GO:0005634">
    <property type="term" value="C:nucleus"/>
    <property type="evidence" value="ECO:0007669"/>
    <property type="project" value="TreeGrafter"/>
</dbReference>
<dbReference type="Gene3D" id="1.10.10.60">
    <property type="entry name" value="Homeodomain-like"/>
    <property type="match status" value="1"/>
</dbReference>
<feature type="region of interest" description="Disordered" evidence="2">
    <location>
        <begin position="399"/>
        <end position="418"/>
    </location>
</feature>
<dbReference type="SUPFAM" id="SSF46689">
    <property type="entry name" value="Homeodomain-like"/>
    <property type="match status" value="1"/>
</dbReference>
<dbReference type="InterPro" id="IPR050863">
    <property type="entry name" value="CenT-Element_Derived"/>
</dbReference>
<protein>
    <recommendedName>
        <fullName evidence="3">HTH CENPB-type domain-containing protein</fullName>
    </recommendedName>
</protein>
<keyword evidence="5" id="KW-1185">Reference proteome</keyword>
<sequence length="567" mass="63615">MKVSQSVKKRYSDAGGGFRDKRQRGGFSKNVPFEDELYQWICSVRARKMPLLVSHVQQKAKLLATRHKMNEDFKASNGWYYRFCNRYGLTPASFHAGASTSLNVGVETQKSVEKTEMPQEWRKLREQVQQYAPEFVYTMSEVRLFYQMLPRALEVVEQLGTMTTTQKATEMIADAVGGMERNETPGKLARVLVLICVNGTGTHKIPLLVLGKEKVPACLTALHPPSDMNTEIYNGIGLETSYCSRREIWYKIGLFQERLDFIETSDEEKYRLMQRAAKKSLGSAGVTLGRVPHLLDAMSLLDEAWTAIPTALIRDCWIKSSLGSNSVLSSPAPMITREQSDDAVVMEFCSMLRGVALVDDMDKLAKDVHHWLYIDDDSSEQMQQELLYDIQQLLQEEELQQHQQGNDKTLSQHPHQQHQMEFQLQQQQNAVTFMDTSDLPTPFGTSQPYVYRTTDGRAAPIPSADSVVVLAEKHKSIDFALQALAGAEEALDNADVTDFFGDEAAGQAIENISRELRKLRRIQRGKQSALVAAAVNAAASGDVNDSSSGALFTHEYFYGNCARGRNS</sequence>
<dbReference type="EMBL" id="NCKW01020429">
    <property type="protein sequence ID" value="POM57951.1"/>
    <property type="molecule type" value="Genomic_DNA"/>
</dbReference>
<comment type="caution">
    <text evidence="4">The sequence shown here is derived from an EMBL/GenBank/DDBJ whole genome shotgun (WGS) entry which is preliminary data.</text>
</comment>
<dbReference type="PANTHER" id="PTHR19303:SF57">
    <property type="entry name" value="HTH CENPB-TYPE DOMAIN-CONTAINING PROTEIN"/>
    <property type="match status" value="1"/>
</dbReference>
<reference evidence="4 5" key="1">
    <citation type="journal article" date="2017" name="Genome Biol. Evol.">
        <title>Phytophthora megakarya and P. palmivora, closely related causal agents of cacao black pod rot, underwent increases in genome sizes and gene numbers by different mechanisms.</title>
        <authorList>
            <person name="Ali S.S."/>
            <person name="Shao J."/>
            <person name="Lary D.J."/>
            <person name="Kronmiller B."/>
            <person name="Shen D."/>
            <person name="Strem M.D."/>
            <person name="Amoako-Attah I."/>
            <person name="Akrofi A.Y."/>
            <person name="Begoude B.A."/>
            <person name="Ten Hoopen G.M."/>
            <person name="Coulibaly K."/>
            <person name="Kebe B.I."/>
            <person name="Melnick R.L."/>
            <person name="Guiltinan M.J."/>
            <person name="Tyler B.M."/>
            <person name="Meinhardt L.W."/>
            <person name="Bailey B.A."/>
        </authorList>
    </citation>
    <scope>NUCLEOTIDE SEQUENCE [LARGE SCALE GENOMIC DNA]</scope>
    <source>
        <strain evidence="5">sbr112.9</strain>
    </source>
</reference>
<feature type="domain" description="HTH CENPB-type" evidence="3">
    <location>
        <begin position="21"/>
        <end position="93"/>
    </location>
</feature>
<dbReference type="GO" id="GO:0003677">
    <property type="term" value="F:DNA binding"/>
    <property type="evidence" value="ECO:0007669"/>
    <property type="project" value="UniProtKB-KW"/>
</dbReference>
<evidence type="ECO:0000256" key="2">
    <source>
        <dbReference type="SAM" id="MobiDB-lite"/>
    </source>
</evidence>
<evidence type="ECO:0000256" key="1">
    <source>
        <dbReference type="ARBA" id="ARBA00023125"/>
    </source>
</evidence>
<dbReference type="Proteomes" id="UP000237271">
    <property type="component" value="Unassembled WGS sequence"/>
</dbReference>
<dbReference type="InterPro" id="IPR006600">
    <property type="entry name" value="HTH_CenpB_DNA-bd_dom"/>
</dbReference>
<dbReference type="InterPro" id="IPR009057">
    <property type="entry name" value="Homeodomain-like_sf"/>
</dbReference>
<feature type="region of interest" description="Disordered" evidence="2">
    <location>
        <begin position="1"/>
        <end position="25"/>
    </location>
</feature>
<evidence type="ECO:0000259" key="3">
    <source>
        <dbReference type="PROSITE" id="PS51253"/>
    </source>
</evidence>
<evidence type="ECO:0000313" key="5">
    <source>
        <dbReference type="Proteomes" id="UP000237271"/>
    </source>
</evidence>
<evidence type="ECO:0000313" key="4">
    <source>
        <dbReference type="EMBL" id="POM57951.1"/>
    </source>
</evidence>
<dbReference type="AlphaFoldDB" id="A0A2P4WXE1"/>